<evidence type="ECO:0000256" key="2">
    <source>
        <dbReference type="ARBA" id="ARBA00022722"/>
    </source>
</evidence>
<keyword evidence="8" id="KW-0732">Signal</keyword>
<keyword evidence="10" id="KW-1185">Reference proteome</keyword>
<evidence type="ECO:0000256" key="7">
    <source>
        <dbReference type="ARBA" id="ARBA00023180"/>
    </source>
</evidence>
<dbReference type="OrthoDB" id="441446at2759"/>
<evidence type="ECO:0000256" key="8">
    <source>
        <dbReference type="SAM" id="SignalP"/>
    </source>
</evidence>
<dbReference type="GO" id="GO:0004519">
    <property type="term" value="F:endonuclease activity"/>
    <property type="evidence" value="ECO:0007669"/>
    <property type="project" value="UniProtKB-KW"/>
</dbReference>
<dbReference type="Proteomes" id="UP000254866">
    <property type="component" value="Unassembled WGS sequence"/>
</dbReference>
<dbReference type="STRING" id="2656787.A0A370TA66"/>
<evidence type="ECO:0000256" key="5">
    <source>
        <dbReference type="ARBA" id="ARBA00022801"/>
    </source>
</evidence>
<keyword evidence="2" id="KW-0540">Nuclease</keyword>
<proteinExistence type="inferred from homology"/>
<reference evidence="9 10" key="1">
    <citation type="journal article" date="2018" name="IMA Fungus">
        <title>IMA Genome-F 9: Draft genome sequence of Annulohypoxylon stygium, Aspergillus mulundensis, Berkeleyomyces basicola (syn. Thielaviopsis basicola), Ceratocystis smalleyi, two Cercospora beticola strains, Coleophoma cylindrospora, Fusarium fracticaudum, Phialophora cf. hyalina, and Morchella septimelata.</title>
        <authorList>
            <person name="Wingfield B.D."/>
            <person name="Bills G.F."/>
            <person name="Dong Y."/>
            <person name="Huang W."/>
            <person name="Nel W.J."/>
            <person name="Swalarsk-Parry B.S."/>
            <person name="Vaghefi N."/>
            <person name="Wilken P.M."/>
            <person name="An Z."/>
            <person name="de Beer Z.W."/>
            <person name="De Vos L."/>
            <person name="Chen L."/>
            <person name="Duong T.A."/>
            <person name="Gao Y."/>
            <person name="Hammerbacher A."/>
            <person name="Kikkert J.R."/>
            <person name="Li Y."/>
            <person name="Li H."/>
            <person name="Li K."/>
            <person name="Li Q."/>
            <person name="Liu X."/>
            <person name="Ma X."/>
            <person name="Naidoo K."/>
            <person name="Pethybridge S.J."/>
            <person name="Sun J."/>
            <person name="Steenkamp E.T."/>
            <person name="van der Nest M.A."/>
            <person name="van Wyk S."/>
            <person name="Wingfield M.J."/>
            <person name="Xiong C."/>
            <person name="Yue Q."/>
            <person name="Zhang X."/>
        </authorList>
    </citation>
    <scope>NUCLEOTIDE SEQUENCE [LARGE SCALE GENOMIC DNA]</scope>
    <source>
        <strain evidence="9 10">BP 5553</strain>
    </source>
</reference>
<dbReference type="GO" id="GO:0006308">
    <property type="term" value="P:DNA catabolic process"/>
    <property type="evidence" value="ECO:0007669"/>
    <property type="project" value="InterPro"/>
</dbReference>
<keyword evidence="4" id="KW-0255">Endonuclease</keyword>
<keyword evidence="3" id="KW-0479">Metal-binding</keyword>
<dbReference type="AlphaFoldDB" id="A0A370TA66"/>
<dbReference type="InterPro" id="IPR008947">
    <property type="entry name" value="PLipase_C/P1_nuclease_dom_sf"/>
</dbReference>
<protein>
    <submittedName>
        <fullName evidence="9">Phospholipase C nuclease</fullName>
    </submittedName>
</protein>
<evidence type="ECO:0000256" key="6">
    <source>
        <dbReference type="ARBA" id="ARBA00023157"/>
    </source>
</evidence>
<keyword evidence="5" id="KW-0378">Hydrolase</keyword>
<evidence type="ECO:0000256" key="3">
    <source>
        <dbReference type="ARBA" id="ARBA00022723"/>
    </source>
</evidence>
<accession>A0A370TA66</accession>
<comment type="similarity">
    <text evidence="1">Belongs to the nuclease type I family.</text>
</comment>
<dbReference type="GeneID" id="43602865"/>
<dbReference type="RefSeq" id="XP_031865047.1">
    <property type="nucleotide sequence ID" value="XM_032018639.1"/>
</dbReference>
<dbReference type="PANTHER" id="PTHR33146">
    <property type="entry name" value="ENDONUCLEASE 4"/>
    <property type="match status" value="1"/>
</dbReference>
<sequence length="293" mass="31355">MKMHISTFIVVSASFLPSVFCWGSLGHYTVAYIASNFVTNATQAKFQGILNDTSADYLASVATYADSYRYTDEGGYSKPFHYIDANDNPPASCGVDYSRDCGSEGCIVSAINNYTERVQSSTLSSADVTLAAKMLVHFIGDIHQPLHDENLAVGGNDIPVTFDGKPTNLHAVWDTSIPEKYAGKASLEGAQTWATTLSTAIKSGSYKSSAKSWLAGMDISDAVTSSMIWATDSNSYVCSSVMPNGSTETENVDLSGDYYAEALPIIQLQIAKAGYRLAAWLNLIATGSTCIQG</sequence>
<dbReference type="CDD" id="cd11010">
    <property type="entry name" value="S1-P1_nuclease"/>
    <property type="match status" value="1"/>
</dbReference>
<dbReference type="Gene3D" id="1.10.575.10">
    <property type="entry name" value="P1 Nuclease"/>
    <property type="match status" value="1"/>
</dbReference>
<dbReference type="GO" id="GO:0016788">
    <property type="term" value="F:hydrolase activity, acting on ester bonds"/>
    <property type="evidence" value="ECO:0007669"/>
    <property type="project" value="InterPro"/>
</dbReference>
<evidence type="ECO:0000313" key="10">
    <source>
        <dbReference type="Proteomes" id="UP000254866"/>
    </source>
</evidence>
<gene>
    <name evidence="9" type="ORF">BP5553_10016</name>
</gene>
<dbReference type="InterPro" id="IPR003154">
    <property type="entry name" value="S1/P1nuclease"/>
</dbReference>
<dbReference type="SUPFAM" id="SSF48537">
    <property type="entry name" value="Phospholipase C/P1 nuclease"/>
    <property type="match status" value="1"/>
</dbReference>
<feature type="signal peptide" evidence="8">
    <location>
        <begin position="1"/>
        <end position="21"/>
    </location>
</feature>
<dbReference type="GO" id="GO:0003676">
    <property type="term" value="F:nucleic acid binding"/>
    <property type="evidence" value="ECO:0007669"/>
    <property type="project" value="InterPro"/>
</dbReference>
<dbReference type="EMBL" id="NPIC01000014">
    <property type="protein sequence ID" value="RDL30671.1"/>
    <property type="molecule type" value="Genomic_DNA"/>
</dbReference>
<keyword evidence="6" id="KW-1015">Disulfide bond</keyword>
<dbReference type="Pfam" id="PF02265">
    <property type="entry name" value="S1-P1_nuclease"/>
    <property type="match status" value="1"/>
</dbReference>
<organism evidence="9 10">
    <name type="scientific">Venustampulla echinocandica</name>
    <dbReference type="NCBI Taxonomy" id="2656787"/>
    <lineage>
        <taxon>Eukaryota</taxon>
        <taxon>Fungi</taxon>
        <taxon>Dikarya</taxon>
        <taxon>Ascomycota</taxon>
        <taxon>Pezizomycotina</taxon>
        <taxon>Leotiomycetes</taxon>
        <taxon>Helotiales</taxon>
        <taxon>Pleuroascaceae</taxon>
        <taxon>Venustampulla</taxon>
    </lineage>
</organism>
<evidence type="ECO:0000256" key="4">
    <source>
        <dbReference type="ARBA" id="ARBA00022759"/>
    </source>
</evidence>
<evidence type="ECO:0000256" key="1">
    <source>
        <dbReference type="ARBA" id="ARBA00009547"/>
    </source>
</evidence>
<dbReference type="PANTHER" id="PTHR33146:SF26">
    <property type="entry name" value="ENDONUCLEASE 4"/>
    <property type="match status" value="1"/>
</dbReference>
<comment type="caution">
    <text evidence="9">The sequence shown here is derived from an EMBL/GenBank/DDBJ whole genome shotgun (WGS) entry which is preliminary data.</text>
</comment>
<keyword evidence="7" id="KW-0325">Glycoprotein</keyword>
<name>A0A370TA66_9HELO</name>
<feature type="chain" id="PRO_5017026690" evidence="8">
    <location>
        <begin position="22"/>
        <end position="293"/>
    </location>
</feature>
<dbReference type="GO" id="GO:0046872">
    <property type="term" value="F:metal ion binding"/>
    <property type="evidence" value="ECO:0007669"/>
    <property type="project" value="UniProtKB-KW"/>
</dbReference>
<evidence type="ECO:0000313" key="9">
    <source>
        <dbReference type="EMBL" id="RDL30671.1"/>
    </source>
</evidence>